<proteinExistence type="predicted"/>
<accession>A0AAN6RNA7</accession>
<sequence length="389" mass="43358">MPPSPARPRPWLVVYSVNGLSRTLLPDGKTRQGQALQPRPQDPRYTIVNDLVTRALAVFDSEHGRDTLVQVADDIIKAREDATNPQGFPAPEPHIYRPETGSMRNWVGFFLSRLRGCFPEIDIKRIGKPTAVTNKKSWGLDMAAYNPHNAAVIELNGAIIENMLRMRGTQHQRTNGTSAYEILEFEMTVSVAHEIVHLLTGFLTGANRPNTPYSLAPTGYAETMPDGETRGEIGWYWENLYLGGILEFWTNPTDPLGNNQAGTPYLFEEQELPDENTLDEDGFPAEPEDPIGFPVTSASIRAFLGYNFSPLMLDERDEATVDREYLVSKGRMLTGLLRVPATGPGSSSAAGAAARARARTDIRQRRVRYVALRRRLQPTRARGSAARRR</sequence>
<organism evidence="1 2">
    <name type="scientific">Staphylotrichum tortipilum</name>
    <dbReference type="NCBI Taxonomy" id="2831512"/>
    <lineage>
        <taxon>Eukaryota</taxon>
        <taxon>Fungi</taxon>
        <taxon>Dikarya</taxon>
        <taxon>Ascomycota</taxon>
        <taxon>Pezizomycotina</taxon>
        <taxon>Sordariomycetes</taxon>
        <taxon>Sordariomycetidae</taxon>
        <taxon>Sordariales</taxon>
        <taxon>Chaetomiaceae</taxon>
        <taxon>Staphylotrichum</taxon>
    </lineage>
</organism>
<dbReference type="Proteomes" id="UP001303889">
    <property type="component" value="Unassembled WGS sequence"/>
</dbReference>
<reference evidence="1" key="2">
    <citation type="submission" date="2023-05" db="EMBL/GenBank/DDBJ databases">
        <authorList>
            <consortium name="Lawrence Berkeley National Laboratory"/>
            <person name="Steindorff A."/>
            <person name="Hensen N."/>
            <person name="Bonometti L."/>
            <person name="Westerberg I."/>
            <person name="Brannstrom I.O."/>
            <person name="Guillou S."/>
            <person name="Cros-Aarteil S."/>
            <person name="Calhoun S."/>
            <person name="Haridas S."/>
            <person name="Kuo A."/>
            <person name="Mondo S."/>
            <person name="Pangilinan J."/>
            <person name="Riley R."/>
            <person name="Labutti K."/>
            <person name="Andreopoulos B."/>
            <person name="Lipzen A."/>
            <person name="Chen C."/>
            <person name="Yanf M."/>
            <person name="Daum C."/>
            <person name="Ng V."/>
            <person name="Clum A."/>
            <person name="Ohm R."/>
            <person name="Martin F."/>
            <person name="Silar P."/>
            <person name="Natvig D."/>
            <person name="Lalanne C."/>
            <person name="Gautier V."/>
            <person name="Ament-Velasquez S.L."/>
            <person name="Kruys A."/>
            <person name="Hutchinson M.I."/>
            <person name="Powell A.J."/>
            <person name="Barry K."/>
            <person name="Miller A.N."/>
            <person name="Grigoriev I.V."/>
            <person name="Debuchy R."/>
            <person name="Gladieux P."/>
            <person name="Thoren M.H."/>
            <person name="Johannesson H."/>
        </authorList>
    </citation>
    <scope>NUCLEOTIDE SEQUENCE</scope>
    <source>
        <strain evidence="1">CBS 103.79</strain>
    </source>
</reference>
<protein>
    <submittedName>
        <fullName evidence="1">Uncharacterized protein</fullName>
    </submittedName>
</protein>
<name>A0AAN6RNA7_9PEZI</name>
<evidence type="ECO:0000313" key="2">
    <source>
        <dbReference type="Proteomes" id="UP001303889"/>
    </source>
</evidence>
<dbReference type="EMBL" id="MU856319">
    <property type="protein sequence ID" value="KAK3896975.1"/>
    <property type="molecule type" value="Genomic_DNA"/>
</dbReference>
<evidence type="ECO:0000313" key="1">
    <source>
        <dbReference type="EMBL" id="KAK3896975.1"/>
    </source>
</evidence>
<reference evidence="1" key="1">
    <citation type="journal article" date="2023" name="Mol. Phylogenet. Evol.">
        <title>Genome-scale phylogeny and comparative genomics of the fungal order Sordariales.</title>
        <authorList>
            <person name="Hensen N."/>
            <person name="Bonometti L."/>
            <person name="Westerberg I."/>
            <person name="Brannstrom I.O."/>
            <person name="Guillou S."/>
            <person name="Cros-Aarteil S."/>
            <person name="Calhoun S."/>
            <person name="Haridas S."/>
            <person name="Kuo A."/>
            <person name="Mondo S."/>
            <person name="Pangilinan J."/>
            <person name="Riley R."/>
            <person name="LaButti K."/>
            <person name="Andreopoulos B."/>
            <person name="Lipzen A."/>
            <person name="Chen C."/>
            <person name="Yan M."/>
            <person name="Daum C."/>
            <person name="Ng V."/>
            <person name="Clum A."/>
            <person name="Steindorff A."/>
            <person name="Ohm R.A."/>
            <person name="Martin F."/>
            <person name="Silar P."/>
            <person name="Natvig D.O."/>
            <person name="Lalanne C."/>
            <person name="Gautier V."/>
            <person name="Ament-Velasquez S.L."/>
            <person name="Kruys A."/>
            <person name="Hutchinson M.I."/>
            <person name="Powell A.J."/>
            <person name="Barry K."/>
            <person name="Miller A.N."/>
            <person name="Grigoriev I.V."/>
            <person name="Debuchy R."/>
            <person name="Gladieux P."/>
            <person name="Hiltunen Thoren M."/>
            <person name="Johannesson H."/>
        </authorList>
    </citation>
    <scope>NUCLEOTIDE SEQUENCE</scope>
    <source>
        <strain evidence="1">CBS 103.79</strain>
    </source>
</reference>
<comment type="caution">
    <text evidence="1">The sequence shown here is derived from an EMBL/GenBank/DDBJ whole genome shotgun (WGS) entry which is preliminary data.</text>
</comment>
<dbReference type="AlphaFoldDB" id="A0AAN6RNA7"/>
<keyword evidence="2" id="KW-1185">Reference proteome</keyword>
<gene>
    <name evidence="1" type="ORF">C8A05DRAFT_39475</name>
</gene>